<sequence>MPCKCCGNDCKCTSECGPNKPCDAGCKCNCACKTDSGKECCKTGSCKK</sequence>
<organism>
    <name type="scientific">Culex quinquefasciatus</name>
    <name type="common">Southern house mosquito</name>
    <name type="synonym">Culex pungens</name>
    <dbReference type="NCBI Taxonomy" id="7176"/>
    <lineage>
        <taxon>Eukaryota</taxon>
        <taxon>Metazoa</taxon>
        <taxon>Ecdysozoa</taxon>
        <taxon>Arthropoda</taxon>
        <taxon>Hexapoda</taxon>
        <taxon>Insecta</taxon>
        <taxon>Pterygota</taxon>
        <taxon>Neoptera</taxon>
        <taxon>Endopterygota</taxon>
        <taxon>Diptera</taxon>
        <taxon>Nematocera</taxon>
        <taxon>Culicoidea</taxon>
        <taxon>Culicidae</taxon>
        <taxon>Culicinae</taxon>
        <taxon>Culicini</taxon>
        <taxon>Culex</taxon>
        <taxon>Culex</taxon>
    </lineage>
</organism>
<protein>
    <recommendedName>
        <fullName evidence="4">Metallothionein</fullName>
    </recommendedName>
</protein>
<dbReference type="VEuPathDB" id="VectorBase:CPIJ008379"/>
<proteinExistence type="predicted"/>
<evidence type="ECO:0008006" key="4">
    <source>
        <dbReference type="Google" id="ProtNLM"/>
    </source>
</evidence>
<reference evidence="2" key="2">
    <citation type="submission" date="2020-05" db="UniProtKB">
        <authorList>
            <consortium name="EnsemblMetazoa"/>
        </authorList>
    </citation>
    <scope>IDENTIFICATION</scope>
    <source>
        <strain evidence="2">JHB</strain>
    </source>
</reference>
<accession>B0WME1</accession>
<dbReference type="KEGG" id="cqu:CpipJ_CPIJ008379"/>
<keyword evidence="3" id="KW-1185">Reference proteome</keyword>
<dbReference type="InParanoid" id="B0WME1"/>
<reference evidence="1" key="1">
    <citation type="submission" date="2007-03" db="EMBL/GenBank/DDBJ databases">
        <title>Annotation of Culex pipiens quinquefasciatus.</title>
        <authorList>
            <consortium name="The Broad Institute Genome Sequencing Platform"/>
            <person name="Atkinson P.W."/>
            <person name="Hemingway J."/>
            <person name="Christensen B.M."/>
            <person name="Higgs S."/>
            <person name="Kodira C."/>
            <person name="Hannick L."/>
            <person name="Megy K."/>
            <person name="O'Leary S."/>
            <person name="Pearson M."/>
            <person name="Haas B.J."/>
            <person name="Mauceli E."/>
            <person name="Wortman J.R."/>
            <person name="Lee N.H."/>
            <person name="Guigo R."/>
            <person name="Stanke M."/>
            <person name="Alvarado L."/>
            <person name="Amedeo P."/>
            <person name="Antoine C.H."/>
            <person name="Arensburger P."/>
            <person name="Bidwell S.L."/>
            <person name="Crawford M."/>
            <person name="Camaro F."/>
            <person name="Devon K."/>
            <person name="Engels R."/>
            <person name="Hammond M."/>
            <person name="Howarth C."/>
            <person name="Koehrsen M."/>
            <person name="Lawson D."/>
            <person name="Montgomery P."/>
            <person name="Nene V."/>
            <person name="Nusbaum C."/>
            <person name="Puiu D."/>
            <person name="Romero-Severson J."/>
            <person name="Severson D.W."/>
            <person name="Shumway M."/>
            <person name="Sisk P."/>
            <person name="Stolte C."/>
            <person name="Zeng Q."/>
            <person name="Eisenstadt E."/>
            <person name="Fraser-Liggett C."/>
            <person name="Strausberg R."/>
            <person name="Galagan J."/>
            <person name="Birren B."/>
            <person name="Collins F.H."/>
        </authorList>
    </citation>
    <scope>NUCLEOTIDE SEQUENCE [LARGE SCALE GENOMIC DNA]</scope>
    <source>
        <strain evidence="1">JHB</strain>
    </source>
</reference>
<name>B0WME1_CULQU</name>
<dbReference type="EMBL" id="DS231997">
    <property type="protein sequence ID" value="EDS30998.1"/>
    <property type="molecule type" value="Genomic_DNA"/>
</dbReference>
<evidence type="ECO:0000313" key="2">
    <source>
        <dbReference type="EnsemblMetazoa" id="CPIJ008379-PA"/>
    </source>
</evidence>
<dbReference type="HOGENOM" id="CLU_3148620_0_0_1"/>
<dbReference type="EnsemblMetazoa" id="CPIJ008379-RA">
    <property type="protein sequence ID" value="CPIJ008379-PA"/>
    <property type="gene ID" value="CPIJ008379"/>
</dbReference>
<gene>
    <name evidence="2" type="primary">6040489</name>
    <name evidence="1" type="ORF">CpipJ_CPIJ008379</name>
</gene>
<dbReference type="AlphaFoldDB" id="B0WME1"/>
<evidence type="ECO:0000313" key="1">
    <source>
        <dbReference type="EMBL" id="EDS30998.1"/>
    </source>
</evidence>
<evidence type="ECO:0000313" key="3">
    <source>
        <dbReference type="Proteomes" id="UP000002320"/>
    </source>
</evidence>
<dbReference type="Proteomes" id="UP000002320">
    <property type="component" value="Unassembled WGS sequence"/>
</dbReference>